<organism evidence="1 2">
    <name type="scientific">Lithocarpus litseifolius</name>
    <dbReference type="NCBI Taxonomy" id="425828"/>
    <lineage>
        <taxon>Eukaryota</taxon>
        <taxon>Viridiplantae</taxon>
        <taxon>Streptophyta</taxon>
        <taxon>Embryophyta</taxon>
        <taxon>Tracheophyta</taxon>
        <taxon>Spermatophyta</taxon>
        <taxon>Magnoliopsida</taxon>
        <taxon>eudicotyledons</taxon>
        <taxon>Gunneridae</taxon>
        <taxon>Pentapetalae</taxon>
        <taxon>rosids</taxon>
        <taxon>fabids</taxon>
        <taxon>Fagales</taxon>
        <taxon>Fagaceae</taxon>
        <taxon>Lithocarpus</taxon>
    </lineage>
</organism>
<accession>A0AAW2CPU6</accession>
<comment type="caution">
    <text evidence="1">The sequence shown here is derived from an EMBL/GenBank/DDBJ whole genome shotgun (WGS) entry which is preliminary data.</text>
</comment>
<evidence type="ECO:0008006" key="3">
    <source>
        <dbReference type="Google" id="ProtNLM"/>
    </source>
</evidence>
<dbReference type="SUPFAM" id="SSF81383">
    <property type="entry name" value="F-box domain"/>
    <property type="match status" value="1"/>
</dbReference>
<gene>
    <name evidence="1" type="ORF">SO802_018153</name>
</gene>
<dbReference type="SUPFAM" id="SSF52047">
    <property type="entry name" value="RNI-like"/>
    <property type="match status" value="1"/>
</dbReference>
<dbReference type="PANTHER" id="PTHR38926:SF5">
    <property type="entry name" value="F-BOX AND LEUCINE-RICH REPEAT PROTEIN 6"/>
    <property type="match status" value="1"/>
</dbReference>
<dbReference type="PANTHER" id="PTHR38926">
    <property type="entry name" value="F-BOX DOMAIN CONTAINING PROTEIN, EXPRESSED"/>
    <property type="match status" value="1"/>
</dbReference>
<keyword evidence="2" id="KW-1185">Reference proteome</keyword>
<evidence type="ECO:0000313" key="2">
    <source>
        <dbReference type="Proteomes" id="UP001459277"/>
    </source>
</evidence>
<name>A0AAW2CPU6_9ROSI</name>
<dbReference type="Proteomes" id="UP001459277">
    <property type="component" value="Unassembled WGS sequence"/>
</dbReference>
<dbReference type="EMBL" id="JAZDWU010000006">
    <property type="protein sequence ID" value="KAK9998550.1"/>
    <property type="molecule type" value="Genomic_DNA"/>
</dbReference>
<dbReference type="AlphaFoldDB" id="A0AAW2CPU6"/>
<dbReference type="InterPro" id="IPR036047">
    <property type="entry name" value="F-box-like_dom_sf"/>
</dbReference>
<evidence type="ECO:0000313" key="1">
    <source>
        <dbReference type="EMBL" id="KAK9998550.1"/>
    </source>
</evidence>
<sequence>MAGKKWEDLEKDCLVNIFTRAGTESLLYDIPLVCKSWYRASLDPSCWKIINFQEFVRQLPLVDEYLKSIINRSQGNATTVMLPTSCSDEVLRYLADECPALKALYLPSVMGNFHSFVLPEMISKWKNLELLKLGVPYSTSMEKKPKILEEISLHCKNFCHLEIDAGADIGREAASDIVTCLPNIKYLHIRNGRIDRKNLETIMQGCKELAHLDVRGSLWFESDDQLLKLASHITNFQYSMSNIAWMTQMVLTKFSKDSA</sequence>
<dbReference type="InterPro" id="IPR032675">
    <property type="entry name" value="LRR_dom_sf"/>
</dbReference>
<proteinExistence type="predicted"/>
<protein>
    <recommendedName>
        <fullName evidence="3">F-box domain-containing protein</fullName>
    </recommendedName>
</protein>
<reference evidence="1 2" key="1">
    <citation type="submission" date="2024-01" db="EMBL/GenBank/DDBJ databases">
        <title>A telomere-to-telomere, gap-free genome of sweet tea (Lithocarpus litseifolius).</title>
        <authorList>
            <person name="Zhou J."/>
        </authorList>
    </citation>
    <scope>NUCLEOTIDE SEQUENCE [LARGE SCALE GENOMIC DNA]</scope>
    <source>
        <strain evidence="1">Zhou-2022a</strain>
        <tissue evidence="1">Leaf</tissue>
    </source>
</reference>
<dbReference type="Gene3D" id="3.80.10.10">
    <property type="entry name" value="Ribonuclease Inhibitor"/>
    <property type="match status" value="1"/>
</dbReference>
<dbReference type="Gene3D" id="1.20.1280.50">
    <property type="match status" value="1"/>
</dbReference>